<protein>
    <submittedName>
        <fullName evidence="1">Unnamed protein product</fullName>
    </submittedName>
</protein>
<comment type="caution">
    <text evidence="1">The sequence shown here is derived from an EMBL/GenBank/DDBJ whole genome shotgun (WGS) entry which is preliminary data.</text>
</comment>
<reference evidence="1" key="1">
    <citation type="submission" date="2023-04" db="EMBL/GenBank/DDBJ databases">
        <title>Candida boidinii NBRC 1967.</title>
        <authorList>
            <person name="Ichikawa N."/>
            <person name="Sato H."/>
            <person name="Tonouchi N."/>
        </authorList>
    </citation>
    <scope>NUCLEOTIDE SEQUENCE</scope>
    <source>
        <strain evidence="1">NBRC 1967</strain>
    </source>
</reference>
<evidence type="ECO:0000313" key="1">
    <source>
        <dbReference type="EMBL" id="GME89359.1"/>
    </source>
</evidence>
<proteinExistence type="predicted"/>
<organism evidence="1 2">
    <name type="scientific">Candida boidinii</name>
    <name type="common">Yeast</name>
    <dbReference type="NCBI Taxonomy" id="5477"/>
    <lineage>
        <taxon>Eukaryota</taxon>
        <taxon>Fungi</taxon>
        <taxon>Dikarya</taxon>
        <taxon>Ascomycota</taxon>
        <taxon>Saccharomycotina</taxon>
        <taxon>Pichiomycetes</taxon>
        <taxon>Pichiales</taxon>
        <taxon>Pichiaceae</taxon>
        <taxon>Ogataea</taxon>
        <taxon>Ogataea/Candida clade</taxon>
    </lineage>
</organism>
<sequence length="422" mass="48136">MKAASVTKITRKSVRSTRSTRSKIAATSTTITASETVRTLRSRSKSVETTSTESTASKASTSTTKLITDSGNEITIENTDIQVSSSNQTDINNDQYLQDKIKELGIQFLSDGVTPRLKYFDNIVKTSKDNHDLKLPDKFYEYHNKDFINGLNFIISKDPSLYDTIVKNTYKIAPKEIKDIEYLTSGNFYFHKLIDGIISQQISGKAAVSIKNKIIDNISSGLNKEKRRLPNPIEFIESTIEELRSFGLSYKKAEYCQRLSLAFENTKYLETIPEEGVKFSYDYFNNMKKDNNQLQLRTDLEKFKGIGPWSSSMFAMFALEDMNIFEKSDLGIKRGTTKYINDRPELLNEINELIDLKLIKKKTKRVTKSSSSSSSATSSKKIKVYYDDNMMDVVSEQFSPYKTIFNLIIWRISDMVMDALDN</sequence>
<dbReference type="Proteomes" id="UP001165101">
    <property type="component" value="Unassembled WGS sequence"/>
</dbReference>
<name>A0ACB5TJD5_CANBO</name>
<keyword evidence="2" id="KW-1185">Reference proteome</keyword>
<dbReference type="EMBL" id="BSXV01000499">
    <property type="protein sequence ID" value="GME89359.1"/>
    <property type="molecule type" value="Genomic_DNA"/>
</dbReference>
<gene>
    <name evidence="1" type="ORF">Cboi01_000136600</name>
</gene>
<evidence type="ECO:0000313" key="2">
    <source>
        <dbReference type="Proteomes" id="UP001165101"/>
    </source>
</evidence>
<accession>A0ACB5TJD5</accession>